<evidence type="ECO:0000313" key="3">
    <source>
        <dbReference type="EnsemblPlants" id="Pp3c18_21550V3.1"/>
    </source>
</evidence>
<accession>A9RWQ6</accession>
<dbReference type="EnsemblPlants" id="Pp3c18_21550V3.2">
    <property type="protein sequence ID" value="Pp3c18_21550V3.2"/>
    <property type="gene ID" value="Pp3c18_21550"/>
</dbReference>
<dbReference type="InterPro" id="IPR036047">
    <property type="entry name" value="F-box-like_dom_sf"/>
</dbReference>
<protein>
    <recommendedName>
        <fullName evidence="5">F-box domain-containing protein</fullName>
    </recommendedName>
</protein>
<proteinExistence type="predicted"/>
<dbReference type="PANTHER" id="PTHR31215">
    <property type="entry name" value="OS05G0510400 PROTEIN-RELATED"/>
    <property type="match status" value="1"/>
</dbReference>
<evidence type="ECO:0008006" key="5">
    <source>
        <dbReference type="Google" id="ProtNLM"/>
    </source>
</evidence>
<dbReference type="eggNOG" id="ENOG502QQ0V">
    <property type="taxonomic scope" value="Eukaryota"/>
</dbReference>
<dbReference type="OrthoDB" id="2242903at2759"/>
<dbReference type="InterPro" id="IPR044809">
    <property type="entry name" value="AUF1-like"/>
</dbReference>
<dbReference type="HOGENOM" id="CLU_041369_0_0_1"/>
<reference evidence="2 4" key="2">
    <citation type="journal article" date="2018" name="Plant J.">
        <title>The Physcomitrella patens chromosome-scale assembly reveals moss genome structure and evolution.</title>
        <authorList>
            <person name="Lang D."/>
            <person name="Ullrich K.K."/>
            <person name="Murat F."/>
            <person name="Fuchs J."/>
            <person name="Jenkins J."/>
            <person name="Haas F.B."/>
            <person name="Piednoel M."/>
            <person name="Gundlach H."/>
            <person name="Van Bel M."/>
            <person name="Meyberg R."/>
            <person name="Vives C."/>
            <person name="Morata J."/>
            <person name="Symeonidi A."/>
            <person name="Hiss M."/>
            <person name="Muchero W."/>
            <person name="Kamisugi Y."/>
            <person name="Saleh O."/>
            <person name="Blanc G."/>
            <person name="Decker E.L."/>
            <person name="van Gessel N."/>
            <person name="Grimwood J."/>
            <person name="Hayes R.D."/>
            <person name="Graham S.W."/>
            <person name="Gunter L.E."/>
            <person name="McDaniel S.F."/>
            <person name="Hoernstein S.N.W."/>
            <person name="Larsson A."/>
            <person name="Li F.W."/>
            <person name="Perroud P.F."/>
            <person name="Phillips J."/>
            <person name="Ranjan P."/>
            <person name="Rokshar D.S."/>
            <person name="Rothfels C.J."/>
            <person name="Schneider L."/>
            <person name="Shu S."/>
            <person name="Stevenson D.W."/>
            <person name="Thummler F."/>
            <person name="Tillich M."/>
            <person name="Villarreal Aguilar J.C."/>
            <person name="Widiez T."/>
            <person name="Wong G.K."/>
            <person name="Wymore A."/>
            <person name="Zhang Y."/>
            <person name="Zimmer A.D."/>
            <person name="Quatrano R.S."/>
            <person name="Mayer K.F.X."/>
            <person name="Goodstein D."/>
            <person name="Casacuberta J.M."/>
            <person name="Vandepoele K."/>
            <person name="Reski R."/>
            <person name="Cuming A.C."/>
            <person name="Tuskan G.A."/>
            <person name="Maumus F."/>
            <person name="Salse J."/>
            <person name="Schmutz J."/>
            <person name="Rensing S.A."/>
        </authorList>
    </citation>
    <scope>NUCLEOTIDE SEQUENCE [LARGE SCALE GENOMIC DNA]</scope>
    <source>
        <strain evidence="3 4">cv. Gransden 2004</strain>
    </source>
</reference>
<feature type="region of interest" description="Disordered" evidence="1">
    <location>
        <begin position="55"/>
        <end position="100"/>
    </location>
</feature>
<dbReference type="SUPFAM" id="SSF81383">
    <property type="entry name" value="F-box domain"/>
    <property type="match status" value="1"/>
</dbReference>
<evidence type="ECO:0000313" key="2">
    <source>
        <dbReference type="EMBL" id="PNR35527.1"/>
    </source>
</evidence>
<dbReference type="Gramene" id="Pp3c18_21550V3.1">
    <property type="protein sequence ID" value="Pp3c18_21550V3.1"/>
    <property type="gene ID" value="Pp3c18_21550"/>
</dbReference>
<keyword evidence="4" id="KW-1185">Reference proteome</keyword>
<dbReference type="AlphaFoldDB" id="A9RWQ6"/>
<dbReference type="PaxDb" id="3218-PP1S33_76V6.1"/>
<dbReference type="Gramene" id="Pp3c18_21550V3.2">
    <property type="protein sequence ID" value="Pp3c18_21550V3.2"/>
    <property type="gene ID" value="Pp3c18_21550"/>
</dbReference>
<gene>
    <name evidence="3" type="primary">LOC112295258</name>
    <name evidence="2" type="ORF">PHYPA_023427</name>
</gene>
<evidence type="ECO:0000256" key="1">
    <source>
        <dbReference type="SAM" id="MobiDB-lite"/>
    </source>
</evidence>
<reference evidence="3" key="3">
    <citation type="submission" date="2020-12" db="UniProtKB">
        <authorList>
            <consortium name="EnsemblPlants"/>
        </authorList>
    </citation>
    <scope>IDENTIFICATION</scope>
</reference>
<dbReference type="EMBL" id="ABEU02000018">
    <property type="protein sequence ID" value="PNR35527.1"/>
    <property type="molecule type" value="Genomic_DNA"/>
</dbReference>
<feature type="compositionally biased region" description="Polar residues" evidence="1">
    <location>
        <begin position="71"/>
        <end position="100"/>
    </location>
</feature>
<dbReference type="RefSeq" id="XP_024402332.1">
    <property type="nucleotide sequence ID" value="XM_024546564.2"/>
</dbReference>
<dbReference type="GeneID" id="112295258"/>
<reference evidence="2 4" key="1">
    <citation type="journal article" date="2008" name="Science">
        <title>The Physcomitrella genome reveals evolutionary insights into the conquest of land by plants.</title>
        <authorList>
            <person name="Rensing S."/>
            <person name="Lang D."/>
            <person name="Zimmer A."/>
            <person name="Terry A."/>
            <person name="Salamov A."/>
            <person name="Shapiro H."/>
            <person name="Nishiyama T."/>
            <person name="Perroud P.-F."/>
            <person name="Lindquist E."/>
            <person name="Kamisugi Y."/>
            <person name="Tanahashi T."/>
            <person name="Sakakibara K."/>
            <person name="Fujita T."/>
            <person name="Oishi K."/>
            <person name="Shin-I T."/>
            <person name="Kuroki Y."/>
            <person name="Toyoda A."/>
            <person name="Suzuki Y."/>
            <person name="Hashimoto A."/>
            <person name="Yamaguchi K."/>
            <person name="Sugano A."/>
            <person name="Kohara Y."/>
            <person name="Fujiyama A."/>
            <person name="Anterola A."/>
            <person name="Aoki S."/>
            <person name="Ashton N."/>
            <person name="Barbazuk W.B."/>
            <person name="Barker E."/>
            <person name="Bennetzen J."/>
            <person name="Bezanilla M."/>
            <person name="Blankenship R."/>
            <person name="Cho S.H."/>
            <person name="Dutcher S."/>
            <person name="Estelle M."/>
            <person name="Fawcett J.A."/>
            <person name="Gundlach H."/>
            <person name="Hanada K."/>
            <person name="Heyl A."/>
            <person name="Hicks K.A."/>
            <person name="Hugh J."/>
            <person name="Lohr M."/>
            <person name="Mayer K."/>
            <person name="Melkozernov A."/>
            <person name="Murata T."/>
            <person name="Nelson D."/>
            <person name="Pils B."/>
            <person name="Prigge M."/>
            <person name="Reiss B."/>
            <person name="Renner T."/>
            <person name="Rombauts S."/>
            <person name="Rushton P."/>
            <person name="Sanderfoot A."/>
            <person name="Schween G."/>
            <person name="Shiu S.-H."/>
            <person name="Stueber K."/>
            <person name="Theodoulou F.L."/>
            <person name="Tu H."/>
            <person name="Van de Peer Y."/>
            <person name="Verrier P.J."/>
            <person name="Waters E."/>
            <person name="Wood A."/>
            <person name="Yang L."/>
            <person name="Cove D."/>
            <person name="Cuming A."/>
            <person name="Hasebe M."/>
            <person name="Lucas S."/>
            <person name="Mishler D.B."/>
            <person name="Reski R."/>
            <person name="Grigoriev I."/>
            <person name="Quatrano R.S."/>
            <person name="Boore J.L."/>
        </authorList>
    </citation>
    <scope>NUCLEOTIDE SEQUENCE [LARGE SCALE GENOMIC DNA]</scope>
    <source>
        <strain evidence="3 4">cv. Gransden 2004</strain>
    </source>
</reference>
<evidence type="ECO:0000313" key="4">
    <source>
        <dbReference type="Proteomes" id="UP000006727"/>
    </source>
</evidence>
<dbReference type="EnsemblPlants" id="Pp3c18_21550V3.1">
    <property type="protein sequence ID" value="Pp3c18_21550V3.1"/>
    <property type="gene ID" value="Pp3c18_21550"/>
</dbReference>
<name>A9RWQ6_PHYPA</name>
<sequence length="506" mass="57694">MDSENLPVLPQMIWGYIVTFLEDAKDLAIASVVSKCFREACYSVRSIRINVTDKDHENARNNHNNAEQRSNVELQQNQTSSKLNKAEATSSEGRSRSGSKFRNVKDKVLMILSERQCIEQLRIEAEPKLQAKNVPDVEKRRTDFWICDPYSLKEWLPGIGSTLQQLCIVDYGQQAIMRRSSIVMILSNNCPLLTTLELRNMFIDTSQCGVMNSMKRLTLRCVKVVPPALNDINHCMPNLDTLALLGVFGVEGGDLKFEKMKVLCLGLSSPAKSISLDLPMLEKLQLKMQCPENLKIWARLLKYVAFNLEVPEGSHVQLRCEQVWLKDVTLQGLHELLYGASSFNSFADLVQANKRTLRKIYFDIPCMVLGEDGNFMRVLDCFPLTLPKFSELHGCEALEVLNIGPGLWHSMEKNIDQLKLTKVWPKMHILILHMILFDASASTTIIELLLSPLVKNLTIRIHTSSPGDVKLFTSNVEQLVRARPFEHMKWNLEKWTKKLSFNHFSF</sequence>
<organism evidence="2">
    <name type="scientific">Physcomitrium patens</name>
    <name type="common">Spreading-leaved earth moss</name>
    <name type="synonym">Physcomitrella patens</name>
    <dbReference type="NCBI Taxonomy" id="3218"/>
    <lineage>
        <taxon>Eukaryota</taxon>
        <taxon>Viridiplantae</taxon>
        <taxon>Streptophyta</taxon>
        <taxon>Embryophyta</taxon>
        <taxon>Bryophyta</taxon>
        <taxon>Bryophytina</taxon>
        <taxon>Bryopsida</taxon>
        <taxon>Funariidae</taxon>
        <taxon>Funariales</taxon>
        <taxon>Funariaceae</taxon>
        <taxon>Physcomitrium</taxon>
    </lineage>
</organism>
<dbReference type="Proteomes" id="UP000006727">
    <property type="component" value="Chromosome 18"/>
</dbReference>